<dbReference type="PANTHER" id="PTHR43031:SF1">
    <property type="entry name" value="PYRIDINE NUCLEOTIDE-DISULPHIDE OXIDOREDUCTASE"/>
    <property type="match status" value="1"/>
</dbReference>
<feature type="domain" description="Rhodanese" evidence="1">
    <location>
        <begin position="16"/>
        <end position="104"/>
    </location>
</feature>
<evidence type="ECO:0000259" key="1">
    <source>
        <dbReference type="PROSITE" id="PS50206"/>
    </source>
</evidence>
<organism evidence="2 3">
    <name type="scientific">Pedobacter metabolipauper</name>
    <dbReference type="NCBI Taxonomy" id="425513"/>
    <lineage>
        <taxon>Bacteria</taxon>
        <taxon>Pseudomonadati</taxon>
        <taxon>Bacteroidota</taxon>
        <taxon>Sphingobacteriia</taxon>
        <taxon>Sphingobacteriales</taxon>
        <taxon>Sphingobacteriaceae</taxon>
        <taxon>Pedobacter</taxon>
    </lineage>
</organism>
<dbReference type="InterPro" id="IPR036873">
    <property type="entry name" value="Rhodanese-like_dom_sf"/>
</dbReference>
<protein>
    <submittedName>
        <fullName evidence="2">Rhodanese-related sulfurtransferase</fullName>
    </submittedName>
</protein>
<reference evidence="2 3" key="1">
    <citation type="submission" date="2019-03" db="EMBL/GenBank/DDBJ databases">
        <title>Genomic Encyclopedia of Archaeal and Bacterial Type Strains, Phase II (KMG-II): from individual species to whole genera.</title>
        <authorList>
            <person name="Goeker M."/>
        </authorList>
    </citation>
    <scope>NUCLEOTIDE SEQUENCE [LARGE SCALE GENOMIC DNA]</scope>
    <source>
        <strain evidence="2 3">DSM 19035</strain>
    </source>
</reference>
<keyword evidence="3" id="KW-1185">Reference proteome</keyword>
<dbReference type="Pfam" id="PF00581">
    <property type="entry name" value="Rhodanese"/>
    <property type="match status" value="1"/>
</dbReference>
<evidence type="ECO:0000313" key="3">
    <source>
        <dbReference type="Proteomes" id="UP000295620"/>
    </source>
</evidence>
<sequence length="106" mass="12003">MIKEITVQELKEKIDNNEDFQLIDVRETFEYETSNLNGVNIPLGGILIESDKIATDKPVIMQCRSGKRSAAAVMQLEHQFGLTNLYNLKGGILAWQEAFDPNMPVY</sequence>
<dbReference type="GO" id="GO:0016740">
    <property type="term" value="F:transferase activity"/>
    <property type="evidence" value="ECO:0007669"/>
    <property type="project" value="UniProtKB-KW"/>
</dbReference>
<keyword evidence="2" id="KW-0808">Transferase</keyword>
<dbReference type="AlphaFoldDB" id="A0A4R6SUG1"/>
<dbReference type="InterPro" id="IPR050229">
    <property type="entry name" value="GlpE_sulfurtransferase"/>
</dbReference>
<dbReference type="InterPro" id="IPR001763">
    <property type="entry name" value="Rhodanese-like_dom"/>
</dbReference>
<comment type="caution">
    <text evidence="2">The sequence shown here is derived from an EMBL/GenBank/DDBJ whole genome shotgun (WGS) entry which is preliminary data.</text>
</comment>
<dbReference type="Proteomes" id="UP000295620">
    <property type="component" value="Unassembled WGS sequence"/>
</dbReference>
<dbReference type="SUPFAM" id="SSF52821">
    <property type="entry name" value="Rhodanese/Cell cycle control phosphatase"/>
    <property type="match status" value="1"/>
</dbReference>
<dbReference type="Gene3D" id="3.40.250.10">
    <property type="entry name" value="Rhodanese-like domain"/>
    <property type="match status" value="1"/>
</dbReference>
<dbReference type="PANTHER" id="PTHR43031">
    <property type="entry name" value="FAD-DEPENDENT OXIDOREDUCTASE"/>
    <property type="match status" value="1"/>
</dbReference>
<accession>A0A4R6SUG1</accession>
<dbReference type="CDD" id="cd00158">
    <property type="entry name" value="RHOD"/>
    <property type="match status" value="1"/>
</dbReference>
<name>A0A4R6SUG1_9SPHI</name>
<dbReference type="PROSITE" id="PS50206">
    <property type="entry name" value="RHODANESE_3"/>
    <property type="match status" value="1"/>
</dbReference>
<gene>
    <name evidence="2" type="ORF">ATK78_1572</name>
</gene>
<dbReference type="SMART" id="SM00450">
    <property type="entry name" value="RHOD"/>
    <property type="match status" value="1"/>
</dbReference>
<dbReference type="EMBL" id="SNYC01000004">
    <property type="protein sequence ID" value="TDQ09418.1"/>
    <property type="molecule type" value="Genomic_DNA"/>
</dbReference>
<evidence type="ECO:0000313" key="2">
    <source>
        <dbReference type="EMBL" id="TDQ09418.1"/>
    </source>
</evidence>
<proteinExistence type="predicted"/>